<name>A0ABT7YFH9_9BACT</name>
<dbReference type="Pfam" id="PF12804">
    <property type="entry name" value="NTP_transf_3"/>
    <property type="match status" value="1"/>
</dbReference>
<dbReference type="Gene3D" id="3.90.550.10">
    <property type="entry name" value="Spore Coat Polysaccharide Biosynthesis Protein SpsA, Chain A"/>
    <property type="match status" value="1"/>
</dbReference>
<proteinExistence type="predicted"/>
<keyword evidence="3" id="KW-1185">Reference proteome</keyword>
<reference evidence="2" key="1">
    <citation type="submission" date="2023-06" db="EMBL/GenBank/DDBJ databases">
        <title>Robiginitalea aurantiacus sp. nov. and Algoriphagus sediminis sp. nov., isolated from coastal sediment.</title>
        <authorList>
            <person name="Zhou Z.Y."/>
            <person name="An J."/>
            <person name="Jia Y.W."/>
            <person name="Du Z.J."/>
        </authorList>
    </citation>
    <scope>NUCLEOTIDE SEQUENCE</scope>
    <source>
        <strain evidence="2">C2-7</strain>
    </source>
</reference>
<gene>
    <name evidence="2" type="ORF">QVH07_13855</name>
</gene>
<dbReference type="EMBL" id="JAUEPH010000006">
    <property type="protein sequence ID" value="MDN3205243.1"/>
    <property type="molecule type" value="Genomic_DNA"/>
</dbReference>
<organism evidence="2 3">
    <name type="scientific">Algoriphagus sediminis</name>
    <dbReference type="NCBI Taxonomy" id="3057113"/>
    <lineage>
        <taxon>Bacteria</taxon>
        <taxon>Pseudomonadati</taxon>
        <taxon>Bacteroidota</taxon>
        <taxon>Cytophagia</taxon>
        <taxon>Cytophagales</taxon>
        <taxon>Cyclobacteriaceae</taxon>
        <taxon>Algoriphagus</taxon>
    </lineage>
</organism>
<dbReference type="RefSeq" id="WP_290001383.1">
    <property type="nucleotide sequence ID" value="NZ_JAUEPH010000006.1"/>
</dbReference>
<comment type="caution">
    <text evidence="2">The sequence shown here is derived from an EMBL/GenBank/DDBJ whole genome shotgun (WGS) entry which is preliminary data.</text>
</comment>
<dbReference type="Proteomes" id="UP001171916">
    <property type="component" value="Unassembled WGS sequence"/>
</dbReference>
<accession>A0ABT7YFH9</accession>
<dbReference type="PANTHER" id="PTHR43777">
    <property type="entry name" value="MOLYBDENUM COFACTOR CYTIDYLYLTRANSFERASE"/>
    <property type="match status" value="1"/>
</dbReference>
<evidence type="ECO:0000313" key="2">
    <source>
        <dbReference type="EMBL" id="MDN3205243.1"/>
    </source>
</evidence>
<sequence length="197" mass="22116">MPELSIVLLAAGSSSRMGSPKALLDWGDQSLVAYQIQKLTQLDFPIHLILGYEGENIKRQTHQLPTKSLINPHWSEGMGNSMAFSMEELEESDAALFFLVDQPLITVLDLKRLIDQHKRNPEAIIVSKSKEGWSGPPVIFPKKYFGGIKELRGDLGAKPLVKKHKDKVIFVELESSMDDMDTPEAYRKLLSKANLRS</sequence>
<dbReference type="InterPro" id="IPR029044">
    <property type="entry name" value="Nucleotide-diphossugar_trans"/>
</dbReference>
<feature type="domain" description="MobA-like NTP transferase" evidence="1">
    <location>
        <begin position="7"/>
        <end position="166"/>
    </location>
</feature>
<dbReference type="SUPFAM" id="SSF53448">
    <property type="entry name" value="Nucleotide-diphospho-sugar transferases"/>
    <property type="match status" value="1"/>
</dbReference>
<dbReference type="PANTHER" id="PTHR43777:SF1">
    <property type="entry name" value="MOLYBDENUM COFACTOR CYTIDYLYLTRANSFERASE"/>
    <property type="match status" value="1"/>
</dbReference>
<dbReference type="CDD" id="cd04182">
    <property type="entry name" value="GT_2_like_f"/>
    <property type="match status" value="1"/>
</dbReference>
<protein>
    <submittedName>
        <fullName evidence="2">Nucleotidyltransferase family protein</fullName>
    </submittedName>
</protein>
<dbReference type="InterPro" id="IPR025877">
    <property type="entry name" value="MobA-like_NTP_Trfase"/>
</dbReference>
<evidence type="ECO:0000313" key="3">
    <source>
        <dbReference type="Proteomes" id="UP001171916"/>
    </source>
</evidence>
<evidence type="ECO:0000259" key="1">
    <source>
        <dbReference type="Pfam" id="PF12804"/>
    </source>
</evidence>